<comment type="similarity">
    <text evidence="2">Belongs to the adenylyl cyclase class-3 family.</text>
</comment>
<dbReference type="SMART" id="SM00304">
    <property type="entry name" value="HAMP"/>
    <property type="match status" value="1"/>
</dbReference>
<reference evidence="10 11" key="1">
    <citation type="submission" date="2016-10" db="EMBL/GenBank/DDBJ databases">
        <title>The Draft Genome Sequence of Actinokineospora bangkokensis 44EHWT reveals the biosynthetic pathway of antifungal compounds Thailandins with unusual extender unit butylmalonyl-CoA.</title>
        <authorList>
            <person name="Greule A."/>
            <person name="Intra B."/>
            <person name="Flemming S."/>
            <person name="Rommel M.G."/>
            <person name="Panbangred W."/>
            <person name="Bechthold A."/>
        </authorList>
    </citation>
    <scope>NUCLEOTIDE SEQUENCE [LARGE SCALE GENOMIC DNA]</scope>
    <source>
        <strain evidence="10 11">44EHW</strain>
    </source>
</reference>
<dbReference type="SUPFAM" id="SSF158472">
    <property type="entry name" value="HAMP domain-like"/>
    <property type="match status" value="1"/>
</dbReference>
<keyword evidence="3" id="KW-1003">Cell membrane</keyword>
<gene>
    <name evidence="10" type="ORF">BJP25_22850</name>
</gene>
<evidence type="ECO:0000256" key="2">
    <source>
        <dbReference type="ARBA" id="ARBA00005381"/>
    </source>
</evidence>
<dbReference type="Pfam" id="PF00211">
    <property type="entry name" value="Guanylate_cyc"/>
    <property type="match status" value="1"/>
</dbReference>
<protein>
    <recommendedName>
        <fullName evidence="12">Adenylate/guanylate cyclase domain-containing protein</fullName>
    </recommendedName>
</protein>
<dbReference type="Pfam" id="PF00672">
    <property type="entry name" value="HAMP"/>
    <property type="match status" value="1"/>
</dbReference>
<keyword evidence="6 7" id="KW-0472">Membrane</keyword>
<dbReference type="InterPro" id="IPR001054">
    <property type="entry name" value="A/G_cyclase"/>
</dbReference>
<dbReference type="InterPro" id="IPR003660">
    <property type="entry name" value="HAMP_dom"/>
</dbReference>
<dbReference type="Proteomes" id="UP000186040">
    <property type="component" value="Unassembled WGS sequence"/>
</dbReference>
<keyword evidence="5 7" id="KW-1133">Transmembrane helix</keyword>
<evidence type="ECO:0000259" key="9">
    <source>
        <dbReference type="PROSITE" id="PS50885"/>
    </source>
</evidence>
<evidence type="ECO:0000256" key="4">
    <source>
        <dbReference type="ARBA" id="ARBA00022692"/>
    </source>
</evidence>
<dbReference type="PANTHER" id="PTHR43081:SF17">
    <property type="entry name" value="BLL5647 PROTEIN"/>
    <property type="match status" value="1"/>
</dbReference>
<dbReference type="AlphaFoldDB" id="A0A1Q9LK01"/>
<evidence type="ECO:0000256" key="6">
    <source>
        <dbReference type="ARBA" id="ARBA00023136"/>
    </source>
</evidence>
<dbReference type="PROSITE" id="PS50885">
    <property type="entry name" value="HAMP"/>
    <property type="match status" value="1"/>
</dbReference>
<organism evidence="10 11">
    <name type="scientific">Actinokineospora bangkokensis</name>
    <dbReference type="NCBI Taxonomy" id="1193682"/>
    <lineage>
        <taxon>Bacteria</taxon>
        <taxon>Bacillati</taxon>
        <taxon>Actinomycetota</taxon>
        <taxon>Actinomycetes</taxon>
        <taxon>Pseudonocardiales</taxon>
        <taxon>Pseudonocardiaceae</taxon>
        <taxon>Actinokineospora</taxon>
    </lineage>
</organism>
<dbReference type="InterPro" id="IPR050697">
    <property type="entry name" value="Adenylyl/Guanylyl_Cyclase_3/4"/>
</dbReference>
<name>A0A1Q9LK01_9PSEU</name>
<feature type="domain" description="HAMP" evidence="9">
    <location>
        <begin position="254"/>
        <end position="306"/>
    </location>
</feature>
<dbReference type="Gene3D" id="3.30.70.1230">
    <property type="entry name" value="Nucleotide cyclase"/>
    <property type="match status" value="1"/>
</dbReference>
<dbReference type="GO" id="GO:0005886">
    <property type="term" value="C:plasma membrane"/>
    <property type="evidence" value="ECO:0007669"/>
    <property type="project" value="UniProtKB-SubCell"/>
</dbReference>
<sequence>MPGSSAAPFGSRLLGPEGQHGTVLRIRVQGLLTTTLVTTNVIGAVIVVVLSGFVIPGPPTEGPMLLALAIAVPAYVLGALLVGGIWGTGRALRALRWAIEQREPTAADRRATLRVPLNLTLMQAFLWGAATVLFTVLAIVLQPELVFAVGFTVAMAGMVVCANAYLLSEFALRPVSARALQDDPPGQVVGAGVQVRMLLFWALGTGVPVAGVVMVALFAMARQNVTSDQLAITVVVLGGIVLVFGLLVMVFNARATVAPIESVRDALARVQRGELDTEIPVYDGTELGLLQAGFNRMSAGLRERERIRDLFGRHVGQKVAEVAVAAGVEQLGGEVHEVAVVFVDIVGSTTLAATRPPTEVVELLNRFFAVVVDEVDAHGGLVNKFVGDAALAIFGAPVDLDDDAGQALATARAIAARLPVEVPECAAGIGVAAGAAVAGNIGDARRFEYTVIGDPVNEAARLTELAKSVPGRLVASRCAVERAGEREAARWTAADTVTLRGRTEETTVMVPVGSDAPAE</sequence>
<feature type="transmembrane region" description="Helical" evidence="7">
    <location>
        <begin position="31"/>
        <end position="53"/>
    </location>
</feature>
<feature type="transmembrane region" description="Helical" evidence="7">
    <location>
        <begin position="147"/>
        <end position="168"/>
    </location>
</feature>
<evidence type="ECO:0000256" key="1">
    <source>
        <dbReference type="ARBA" id="ARBA00004651"/>
    </source>
</evidence>
<accession>A0A1Q9LK01</accession>
<dbReference type="SUPFAM" id="SSF55073">
    <property type="entry name" value="Nucleotide cyclase"/>
    <property type="match status" value="1"/>
</dbReference>
<comment type="subcellular location">
    <subcellularLocation>
        <location evidence="1">Cell membrane</location>
        <topology evidence="1">Multi-pass membrane protein</topology>
    </subcellularLocation>
</comment>
<proteinExistence type="inferred from homology"/>
<dbReference type="SMART" id="SM00044">
    <property type="entry name" value="CYCc"/>
    <property type="match status" value="1"/>
</dbReference>
<evidence type="ECO:0000313" key="10">
    <source>
        <dbReference type="EMBL" id="OLR92309.1"/>
    </source>
</evidence>
<dbReference type="GO" id="GO:0035556">
    <property type="term" value="P:intracellular signal transduction"/>
    <property type="evidence" value="ECO:0007669"/>
    <property type="project" value="InterPro"/>
</dbReference>
<evidence type="ECO:0000256" key="5">
    <source>
        <dbReference type="ARBA" id="ARBA00022989"/>
    </source>
</evidence>
<dbReference type="InterPro" id="IPR029787">
    <property type="entry name" value="Nucleotide_cyclase"/>
</dbReference>
<feature type="domain" description="Guanylate cyclase" evidence="8">
    <location>
        <begin position="339"/>
        <end position="463"/>
    </location>
</feature>
<dbReference type="PROSITE" id="PS50125">
    <property type="entry name" value="GUANYLATE_CYCLASE_2"/>
    <property type="match status" value="1"/>
</dbReference>
<dbReference type="EMBL" id="MKQR01000017">
    <property type="protein sequence ID" value="OLR92309.1"/>
    <property type="molecule type" value="Genomic_DNA"/>
</dbReference>
<feature type="transmembrane region" description="Helical" evidence="7">
    <location>
        <begin position="119"/>
        <end position="141"/>
    </location>
</feature>
<feature type="transmembrane region" description="Helical" evidence="7">
    <location>
        <begin position="198"/>
        <end position="218"/>
    </location>
</feature>
<dbReference type="GO" id="GO:0006171">
    <property type="term" value="P:cAMP biosynthetic process"/>
    <property type="evidence" value="ECO:0007669"/>
    <property type="project" value="TreeGrafter"/>
</dbReference>
<dbReference type="PANTHER" id="PTHR43081">
    <property type="entry name" value="ADENYLATE CYCLASE, TERMINAL-DIFFERENTIATION SPECIFIC-RELATED"/>
    <property type="match status" value="1"/>
</dbReference>
<comment type="caution">
    <text evidence="10">The sequence shown here is derived from an EMBL/GenBank/DDBJ whole genome shotgun (WGS) entry which is preliminary data.</text>
</comment>
<dbReference type="STRING" id="1193682.BJP25_22850"/>
<dbReference type="Gene3D" id="6.10.340.10">
    <property type="match status" value="1"/>
</dbReference>
<dbReference type="CDD" id="cd06225">
    <property type="entry name" value="HAMP"/>
    <property type="match status" value="1"/>
</dbReference>
<feature type="transmembrane region" description="Helical" evidence="7">
    <location>
        <begin position="230"/>
        <end position="251"/>
    </location>
</feature>
<feature type="transmembrane region" description="Helical" evidence="7">
    <location>
        <begin position="65"/>
        <end position="86"/>
    </location>
</feature>
<keyword evidence="4 7" id="KW-0812">Transmembrane</keyword>
<evidence type="ECO:0008006" key="12">
    <source>
        <dbReference type="Google" id="ProtNLM"/>
    </source>
</evidence>
<evidence type="ECO:0000313" key="11">
    <source>
        <dbReference type="Proteomes" id="UP000186040"/>
    </source>
</evidence>
<dbReference type="GO" id="GO:0004016">
    <property type="term" value="F:adenylate cyclase activity"/>
    <property type="evidence" value="ECO:0007669"/>
    <property type="project" value="UniProtKB-ARBA"/>
</dbReference>
<keyword evidence="11" id="KW-1185">Reference proteome</keyword>
<evidence type="ECO:0000256" key="7">
    <source>
        <dbReference type="SAM" id="Phobius"/>
    </source>
</evidence>
<dbReference type="CDD" id="cd07302">
    <property type="entry name" value="CHD"/>
    <property type="match status" value="1"/>
</dbReference>
<evidence type="ECO:0000256" key="3">
    <source>
        <dbReference type="ARBA" id="ARBA00022475"/>
    </source>
</evidence>
<evidence type="ECO:0000259" key="8">
    <source>
        <dbReference type="PROSITE" id="PS50125"/>
    </source>
</evidence>